<accession>A0ABY6K6E9</accession>
<dbReference type="InterPro" id="IPR019131">
    <property type="entry name" value="Cortactin-binding_p2_N"/>
</dbReference>
<dbReference type="InterPro" id="IPR050719">
    <property type="entry name" value="Cortactin-Actin_Reg"/>
</dbReference>
<keyword evidence="5" id="KW-1185">Reference proteome</keyword>
<feature type="domain" description="Cortactin-binding protein-2 N-terminal" evidence="3">
    <location>
        <begin position="188"/>
        <end position="269"/>
    </location>
</feature>
<evidence type="ECO:0000256" key="2">
    <source>
        <dbReference type="SAM" id="MobiDB-lite"/>
    </source>
</evidence>
<protein>
    <submittedName>
        <fullName evidence="4">CTTNBP2NL</fullName>
    </submittedName>
</protein>
<dbReference type="PANTHER" id="PTHR23166:SF5">
    <property type="entry name" value="CTTNBP2 N-TERMINAL-LIKE PROTEIN"/>
    <property type="match status" value="1"/>
</dbReference>
<dbReference type="PANTHER" id="PTHR23166">
    <property type="entry name" value="FILAMIN/GPBP-INTERACTING PROTEIN"/>
    <property type="match status" value="1"/>
</dbReference>
<feature type="region of interest" description="Disordered" evidence="2">
    <location>
        <begin position="151"/>
        <end position="171"/>
    </location>
</feature>
<gene>
    <name evidence="4" type="ORF">LAZ67_2005865</name>
</gene>
<organism evidence="4 5">
    <name type="scientific">Cordylochernes scorpioides</name>
    <dbReference type="NCBI Taxonomy" id="51811"/>
    <lineage>
        <taxon>Eukaryota</taxon>
        <taxon>Metazoa</taxon>
        <taxon>Ecdysozoa</taxon>
        <taxon>Arthropoda</taxon>
        <taxon>Chelicerata</taxon>
        <taxon>Arachnida</taxon>
        <taxon>Pseudoscorpiones</taxon>
        <taxon>Cheliferoidea</taxon>
        <taxon>Chernetidae</taxon>
        <taxon>Cordylochernes</taxon>
    </lineage>
</organism>
<keyword evidence="1" id="KW-0175">Coiled coil</keyword>
<dbReference type="Proteomes" id="UP001235939">
    <property type="component" value="Chromosome 02"/>
</dbReference>
<feature type="compositionally biased region" description="Polar residues" evidence="2">
    <location>
        <begin position="156"/>
        <end position="169"/>
    </location>
</feature>
<reference evidence="4 5" key="1">
    <citation type="submission" date="2022-01" db="EMBL/GenBank/DDBJ databases">
        <title>A chromosomal length assembly of Cordylochernes scorpioides.</title>
        <authorList>
            <person name="Zeh D."/>
            <person name="Zeh J."/>
        </authorList>
    </citation>
    <scope>NUCLEOTIDE SEQUENCE [LARGE SCALE GENOMIC DNA]</scope>
    <source>
        <strain evidence="4">IN4F17</strain>
        <tissue evidence="4">Whole Body</tissue>
    </source>
</reference>
<feature type="region of interest" description="Disordered" evidence="2">
    <location>
        <begin position="122"/>
        <end position="141"/>
    </location>
</feature>
<name>A0ABY6K6E9_9ARAC</name>
<dbReference type="EMBL" id="CP092864">
    <property type="protein sequence ID" value="UYV63871.1"/>
    <property type="molecule type" value="Genomic_DNA"/>
</dbReference>
<evidence type="ECO:0000259" key="3">
    <source>
        <dbReference type="Pfam" id="PF09727"/>
    </source>
</evidence>
<dbReference type="Pfam" id="PF09727">
    <property type="entry name" value="CortBP2"/>
    <property type="match status" value="1"/>
</dbReference>
<proteinExistence type="predicted"/>
<sequence>MTTSSNTRPHSILSKNPEYILLASQLDPERVVQQASQSDPDRVVQLVNQLYPDRVVQLASQSDPDRVVQLASQSDPDKSDHDRVVQLASQSDPNRVVQLASQSDPDKLAIHSGPDRVVQLASQSDPDREVQLPSQSDPDKLPCDVWAGSMAARTPNKPQQPGSTVTFESSGGIDKLASSTLKRHPKTEMSRADLLHLLSVLEGELQAREIVIAVLKTGSTTRLQANLALKEMAASDMRNRRLVQRLLTREACAVLADSKIDKNVFQAIIKNFSSKRLSAFQIKTELNEVHRN</sequence>
<evidence type="ECO:0000256" key="1">
    <source>
        <dbReference type="ARBA" id="ARBA00023054"/>
    </source>
</evidence>
<evidence type="ECO:0000313" key="5">
    <source>
        <dbReference type="Proteomes" id="UP001235939"/>
    </source>
</evidence>
<evidence type="ECO:0000313" key="4">
    <source>
        <dbReference type="EMBL" id="UYV63871.1"/>
    </source>
</evidence>